<protein>
    <submittedName>
        <fullName evidence="1">Amine oxidase</fullName>
    </submittedName>
</protein>
<evidence type="ECO:0000313" key="1">
    <source>
        <dbReference type="EMBL" id="KAH7919347.1"/>
    </source>
</evidence>
<sequence length="514" mass="56779">MGFSAILRHAALCVLLSAASIALPQNSTAASSSSRKDAAVLILGGGVAGVIAARTLYQQGITNFIIVEARDELGGRMQNYTFGVPGKQYTIELGPNWIQGTQTGDGPANPIYLLAQKHNLTTAYNDLYGSICTSFYDYNGYNNYSDVFSDAVDAYTNTTIAAGERLDQQLVDLNLQTGYAIIGAASKTPQEAVCTYYQVDWAPEETSWIASSWNNNFTYDTDVGGFSDSNDMCIDQRGFKVIIQEEAQEFLEPQQLLLNHTINKIAYSDTGVTVTTTEGTSLTADYVLCTFSVGVLQYGDVLFEPTLPSWKIEAIQSTVMATYTKIFLQFPENFWFDTQASIHSCPKSMALYADKQRGRYPVWQSLDIVDFFPDSGIVFVTVTGDFSVRIEALPDEQVQDEVMDVLRAMFPNVTIPEPLDFHFPRWNSNPLFRGSYSNWPASFVGGHWENLRATVADRLWFAGEATSLKYFGFLHGAYFEGLDVAQQMAGCIQGSGCATLQHVQNVMNAQPYPI</sequence>
<dbReference type="EMBL" id="MU266669">
    <property type="protein sequence ID" value="KAH7919347.1"/>
    <property type="molecule type" value="Genomic_DNA"/>
</dbReference>
<accession>A0ACB8B1A2</accession>
<organism evidence="1 2">
    <name type="scientific">Leucogyrophana mollusca</name>
    <dbReference type="NCBI Taxonomy" id="85980"/>
    <lineage>
        <taxon>Eukaryota</taxon>
        <taxon>Fungi</taxon>
        <taxon>Dikarya</taxon>
        <taxon>Basidiomycota</taxon>
        <taxon>Agaricomycotina</taxon>
        <taxon>Agaricomycetes</taxon>
        <taxon>Agaricomycetidae</taxon>
        <taxon>Boletales</taxon>
        <taxon>Boletales incertae sedis</taxon>
        <taxon>Leucogyrophana</taxon>
    </lineage>
</organism>
<name>A0ACB8B1A2_9AGAM</name>
<gene>
    <name evidence="1" type="ORF">BV22DRAFT_1023158</name>
</gene>
<dbReference type="Proteomes" id="UP000790709">
    <property type="component" value="Unassembled WGS sequence"/>
</dbReference>
<comment type="caution">
    <text evidence="1">The sequence shown here is derived from an EMBL/GenBank/DDBJ whole genome shotgun (WGS) entry which is preliminary data.</text>
</comment>
<proteinExistence type="predicted"/>
<evidence type="ECO:0000313" key="2">
    <source>
        <dbReference type="Proteomes" id="UP000790709"/>
    </source>
</evidence>
<keyword evidence="2" id="KW-1185">Reference proteome</keyword>
<reference evidence="1" key="1">
    <citation type="journal article" date="2021" name="New Phytol.">
        <title>Evolutionary innovations through gain and loss of genes in the ectomycorrhizal Boletales.</title>
        <authorList>
            <person name="Wu G."/>
            <person name="Miyauchi S."/>
            <person name="Morin E."/>
            <person name="Kuo A."/>
            <person name="Drula E."/>
            <person name="Varga T."/>
            <person name="Kohler A."/>
            <person name="Feng B."/>
            <person name="Cao Y."/>
            <person name="Lipzen A."/>
            <person name="Daum C."/>
            <person name="Hundley H."/>
            <person name="Pangilinan J."/>
            <person name="Johnson J."/>
            <person name="Barry K."/>
            <person name="LaButti K."/>
            <person name="Ng V."/>
            <person name="Ahrendt S."/>
            <person name="Min B."/>
            <person name="Choi I.G."/>
            <person name="Park H."/>
            <person name="Plett J.M."/>
            <person name="Magnuson J."/>
            <person name="Spatafora J.W."/>
            <person name="Nagy L.G."/>
            <person name="Henrissat B."/>
            <person name="Grigoriev I.V."/>
            <person name="Yang Z.L."/>
            <person name="Xu J."/>
            <person name="Martin F.M."/>
        </authorList>
    </citation>
    <scope>NUCLEOTIDE SEQUENCE</scope>
    <source>
        <strain evidence="1">KUC20120723A-06</strain>
    </source>
</reference>